<gene>
    <name evidence="1" type="ORF">NCTC7922_00259</name>
</gene>
<organism evidence="1 2">
    <name type="scientific">Escherichia coli</name>
    <dbReference type="NCBI Taxonomy" id="562"/>
    <lineage>
        <taxon>Bacteria</taxon>
        <taxon>Pseudomonadati</taxon>
        <taxon>Pseudomonadota</taxon>
        <taxon>Gammaproteobacteria</taxon>
        <taxon>Enterobacterales</taxon>
        <taxon>Enterobacteriaceae</taxon>
        <taxon>Escherichia</taxon>
    </lineage>
</organism>
<accession>A0A377CXB6</accession>
<name>A0A377CXB6_ECOLX</name>
<sequence>MFVNEANEAAEVLKDYPEMHLANSRVCDRKAHRDAWAEINDNFLKRKMIKPSKKSKALVKEVIL</sequence>
<dbReference type="AlphaFoldDB" id="A0A377CXB6"/>
<reference evidence="1 2" key="1">
    <citation type="submission" date="2018-06" db="EMBL/GenBank/DDBJ databases">
        <authorList>
            <consortium name="Pathogen Informatics"/>
            <person name="Doyle S."/>
        </authorList>
    </citation>
    <scope>NUCLEOTIDE SEQUENCE [LARGE SCALE GENOMIC DNA]</scope>
    <source>
        <strain evidence="1 2">NCTC7922</strain>
    </source>
</reference>
<proteinExistence type="predicted"/>
<dbReference type="Proteomes" id="UP000254174">
    <property type="component" value="Unassembled WGS sequence"/>
</dbReference>
<evidence type="ECO:0000313" key="1">
    <source>
        <dbReference type="EMBL" id="STM08662.1"/>
    </source>
</evidence>
<dbReference type="EMBL" id="UGFC01000003">
    <property type="protein sequence ID" value="STM08662.1"/>
    <property type="molecule type" value="Genomic_DNA"/>
</dbReference>
<protein>
    <submittedName>
        <fullName evidence="1">Putative crown gall tumor protein VirC1</fullName>
    </submittedName>
</protein>
<evidence type="ECO:0000313" key="2">
    <source>
        <dbReference type="Proteomes" id="UP000254174"/>
    </source>
</evidence>